<dbReference type="AlphaFoldDB" id="A0A8G2L7H2"/>
<name>A0A8G2L7H2_PICTO</name>
<evidence type="ECO:0000313" key="3">
    <source>
        <dbReference type="Proteomes" id="UP000192315"/>
    </source>
</evidence>
<sequence length="285" mass="32932">MVLHMHNLIYIILTEVIMTPLIIWILEYSVSLSKNMSFLSHSISLIILVMMASMLDALLYYFITYKNLVDAVIAINIAMDTTTVALLYILVRYIRRKTAKYDRKLMINGSILLTWNEISMALLLFALSGNYLFNNINYIKYVSFFGSSITYILFLIPMVTEMLFFIIVKLKAFSRFAGILLLLMQVSDPAMFHGFIEFPLVISYSIIMFIVLYLIVVYIFKNRKNLSYNNKRLVLWIFTLIAISAAGIIEPFLISHPFGLSWLILAASMVISMLLYFEIVFGLFE</sequence>
<feature type="transmembrane region" description="Helical" evidence="1">
    <location>
        <begin position="202"/>
        <end position="221"/>
    </location>
</feature>
<feature type="transmembrane region" description="Helical" evidence="1">
    <location>
        <begin position="145"/>
        <end position="168"/>
    </location>
</feature>
<feature type="transmembrane region" description="Helical" evidence="1">
    <location>
        <begin position="112"/>
        <end position="133"/>
    </location>
</feature>
<feature type="transmembrane region" description="Helical" evidence="1">
    <location>
        <begin position="233"/>
        <end position="254"/>
    </location>
</feature>
<comment type="caution">
    <text evidence="2">The sequence shown here is derived from an EMBL/GenBank/DDBJ whole genome shotgun (WGS) entry which is preliminary data.</text>
</comment>
<keyword evidence="1" id="KW-0812">Transmembrane</keyword>
<gene>
    <name evidence="2" type="ORF">SAMN02745355_1013</name>
</gene>
<keyword evidence="3" id="KW-1185">Reference proteome</keyword>
<accession>A0A8G2L7H2</accession>
<feature type="transmembrane region" description="Helical" evidence="1">
    <location>
        <begin position="6"/>
        <end position="26"/>
    </location>
</feature>
<keyword evidence="1" id="KW-1133">Transmembrane helix</keyword>
<feature type="transmembrane region" description="Helical" evidence="1">
    <location>
        <begin position="260"/>
        <end position="284"/>
    </location>
</feature>
<dbReference type="Proteomes" id="UP000192315">
    <property type="component" value="Unassembled WGS sequence"/>
</dbReference>
<proteinExistence type="predicted"/>
<reference evidence="2 3" key="1">
    <citation type="submission" date="2017-04" db="EMBL/GenBank/DDBJ databases">
        <authorList>
            <person name="Varghese N."/>
            <person name="Submissions S."/>
        </authorList>
    </citation>
    <scope>NUCLEOTIDE SEQUENCE [LARGE SCALE GENOMIC DNA]</scope>
    <source>
        <strain evidence="2 3">DSM 9789</strain>
    </source>
</reference>
<feature type="transmembrane region" description="Helical" evidence="1">
    <location>
        <begin position="38"/>
        <end position="63"/>
    </location>
</feature>
<organism evidence="2 3">
    <name type="scientific">Picrophilus torridus (strain ATCC 700027 / DSM 9790 / JCM 10055 / NBRC 100828 / KAW 2/3)</name>
    <dbReference type="NCBI Taxonomy" id="1122961"/>
    <lineage>
        <taxon>Archaea</taxon>
        <taxon>Methanobacteriati</taxon>
        <taxon>Thermoplasmatota</taxon>
        <taxon>Thermoplasmata</taxon>
        <taxon>Thermoplasmatales</taxon>
        <taxon>Picrophilaceae</taxon>
        <taxon>Picrophilus</taxon>
    </lineage>
</organism>
<feature type="transmembrane region" description="Helical" evidence="1">
    <location>
        <begin position="69"/>
        <end position="91"/>
    </location>
</feature>
<evidence type="ECO:0000256" key="1">
    <source>
        <dbReference type="SAM" id="Phobius"/>
    </source>
</evidence>
<evidence type="ECO:0000313" key="2">
    <source>
        <dbReference type="EMBL" id="SMD31093.1"/>
    </source>
</evidence>
<dbReference type="EMBL" id="FWYE01000002">
    <property type="protein sequence ID" value="SMD31093.1"/>
    <property type="molecule type" value="Genomic_DNA"/>
</dbReference>
<keyword evidence="1" id="KW-0472">Membrane</keyword>
<protein>
    <submittedName>
        <fullName evidence="2">Uncharacterized protein</fullName>
    </submittedName>
</protein>